<gene>
    <name evidence="2" type="ORF">BKA67DRAFT_536446</name>
</gene>
<name>A0A9P8UII0_9PEZI</name>
<keyword evidence="3" id="KW-1185">Reference proteome</keyword>
<dbReference type="RefSeq" id="XP_045957001.1">
    <property type="nucleotide sequence ID" value="XM_046100154.1"/>
</dbReference>
<sequence length="488" mass="55322">MAVVPLPANQPYVTLSYVWGSPANETLGRSGLPESLPRTIGDSVIVAKQLGIRYLWVDRYCIPQNDEEVKHSQIQRMADLYSGSTVTIIAAAGEDAEYSLPGATRERTPQTSISVRRSRLVVPKQTCKEISKSKWNSRGWTLQEELLATRRLVFTDSHVYFQCRKGHVYEDTLSPATVDDQLLSLGEPVFLHQERNTSHSDMWQILAEYMMRDLTYDTDTINAVTGVLNAHDSETIAGLPMVKSCHWGDGTRLTNTEVLAVSLVWSVDSPYMSTESNPATVRRKIFPSWTWVGWKIVRKEIDPFLLSEQGIVVLHIGEARYALKDMLSFESDWQQIISLSSFGKYPECLILSGWTFSLNSFDMATIDDSRRIEHIKKLRSGQEIRPGLLGLVLLQRFLPLAHGLHSFFHVLMLKNQGDMFERSDTEPWSLEVQAERSGRKFTAFQSEISLEFVGANDMIVSGSIQTRGHEIWLSYGQIADNEFEKYCL</sequence>
<accession>A0A9P8UII0</accession>
<evidence type="ECO:0000313" key="3">
    <source>
        <dbReference type="Proteomes" id="UP000758603"/>
    </source>
</evidence>
<comment type="caution">
    <text evidence="2">The sequence shown here is derived from an EMBL/GenBank/DDBJ whole genome shotgun (WGS) entry which is preliminary data.</text>
</comment>
<dbReference type="PANTHER" id="PTHR33112:SF1">
    <property type="entry name" value="HETEROKARYON INCOMPATIBILITY DOMAIN-CONTAINING PROTEIN"/>
    <property type="match status" value="1"/>
</dbReference>
<feature type="domain" description="Heterokaryon incompatibility" evidence="1">
    <location>
        <begin position="12"/>
        <end position="144"/>
    </location>
</feature>
<reference evidence="2" key="1">
    <citation type="journal article" date="2021" name="Nat. Commun.">
        <title>Genetic determinants of endophytism in the Arabidopsis root mycobiome.</title>
        <authorList>
            <person name="Mesny F."/>
            <person name="Miyauchi S."/>
            <person name="Thiergart T."/>
            <person name="Pickel B."/>
            <person name="Atanasova L."/>
            <person name="Karlsson M."/>
            <person name="Huettel B."/>
            <person name="Barry K.W."/>
            <person name="Haridas S."/>
            <person name="Chen C."/>
            <person name="Bauer D."/>
            <person name="Andreopoulos W."/>
            <person name="Pangilinan J."/>
            <person name="LaButti K."/>
            <person name="Riley R."/>
            <person name="Lipzen A."/>
            <person name="Clum A."/>
            <person name="Drula E."/>
            <person name="Henrissat B."/>
            <person name="Kohler A."/>
            <person name="Grigoriev I.V."/>
            <person name="Martin F.M."/>
            <person name="Hacquard S."/>
        </authorList>
    </citation>
    <scope>NUCLEOTIDE SEQUENCE</scope>
    <source>
        <strain evidence="2">MPI-SDFR-AT-0073</strain>
    </source>
</reference>
<protein>
    <submittedName>
        <fullName evidence="2">Heterokaryon incompatibility protein-domain-containing protein</fullName>
    </submittedName>
</protein>
<dbReference type="GeneID" id="70129046"/>
<dbReference type="EMBL" id="JAGPXC010000005">
    <property type="protein sequence ID" value="KAH6652724.1"/>
    <property type="molecule type" value="Genomic_DNA"/>
</dbReference>
<dbReference type="AlphaFoldDB" id="A0A9P8UII0"/>
<dbReference type="OrthoDB" id="5428863at2759"/>
<dbReference type="PANTHER" id="PTHR33112">
    <property type="entry name" value="DOMAIN PROTEIN, PUTATIVE-RELATED"/>
    <property type="match status" value="1"/>
</dbReference>
<proteinExistence type="predicted"/>
<dbReference type="Proteomes" id="UP000758603">
    <property type="component" value="Unassembled WGS sequence"/>
</dbReference>
<evidence type="ECO:0000259" key="1">
    <source>
        <dbReference type="Pfam" id="PF06985"/>
    </source>
</evidence>
<dbReference type="Pfam" id="PF06985">
    <property type="entry name" value="HET"/>
    <property type="match status" value="1"/>
</dbReference>
<evidence type="ECO:0000313" key="2">
    <source>
        <dbReference type="EMBL" id="KAH6652724.1"/>
    </source>
</evidence>
<dbReference type="InterPro" id="IPR010730">
    <property type="entry name" value="HET"/>
</dbReference>
<organism evidence="2 3">
    <name type="scientific">Truncatella angustata</name>
    <dbReference type="NCBI Taxonomy" id="152316"/>
    <lineage>
        <taxon>Eukaryota</taxon>
        <taxon>Fungi</taxon>
        <taxon>Dikarya</taxon>
        <taxon>Ascomycota</taxon>
        <taxon>Pezizomycotina</taxon>
        <taxon>Sordariomycetes</taxon>
        <taxon>Xylariomycetidae</taxon>
        <taxon>Amphisphaeriales</taxon>
        <taxon>Sporocadaceae</taxon>
        <taxon>Truncatella</taxon>
    </lineage>
</organism>